<feature type="active site" evidence="12 13">
    <location>
        <position position="182"/>
    </location>
</feature>
<evidence type="ECO:0000256" key="7">
    <source>
        <dbReference type="ARBA" id="ARBA00022962"/>
    </source>
</evidence>
<evidence type="ECO:0000256" key="9">
    <source>
        <dbReference type="ARBA" id="ARBA00023239"/>
    </source>
</evidence>
<feature type="domain" description="Glutamine amidotransferase" evidence="14">
    <location>
        <begin position="5"/>
        <end position="198"/>
    </location>
</feature>
<proteinExistence type="inferred from homology"/>
<dbReference type="GO" id="GO:0005737">
    <property type="term" value="C:cytoplasm"/>
    <property type="evidence" value="ECO:0007669"/>
    <property type="project" value="UniProtKB-SubCell"/>
</dbReference>
<dbReference type="UniPathway" id="UPA00031">
    <property type="reaction ID" value="UER00010"/>
</dbReference>
<evidence type="ECO:0000256" key="11">
    <source>
        <dbReference type="ARBA" id="ARBA00049534"/>
    </source>
</evidence>
<evidence type="ECO:0000256" key="4">
    <source>
        <dbReference type="ARBA" id="ARBA00022490"/>
    </source>
</evidence>
<feature type="active site" description="Nucleophile" evidence="12 13">
    <location>
        <position position="77"/>
    </location>
</feature>
<dbReference type="InterPro" id="IPR029062">
    <property type="entry name" value="Class_I_gatase-like"/>
</dbReference>
<protein>
    <recommendedName>
        <fullName evidence="12">Imidazole glycerol phosphate synthase subunit HisH</fullName>
        <ecNumber evidence="12">4.3.2.10</ecNumber>
    </recommendedName>
    <alternativeName>
        <fullName evidence="12">IGP synthase glutaminase subunit</fullName>
        <ecNumber evidence="12">3.5.1.2</ecNumber>
    </alternativeName>
    <alternativeName>
        <fullName evidence="12">IGP synthase subunit HisH</fullName>
    </alternativeName>
    <alternativeName>
        <fullName evidence="12">ImGP synthase subunit HisH</fullName>
        <shortName evidence="12">IGPS subunit HisH</shortName>
    </alternativeName>
</protein>
<evidence type="ECO:0000256" key="12">
    <source>
        <dbReference type="HAMAP-Rule" id="MF_00278"/>
    </source>
</evidence>
<comment type="pathway">
    <text evidence="2 12">Amino-acid biosynthesis; L-histidine biosynthesis; L-histidine from 5-phospho-alpha-D-ribose 1-diphosphate: step 5/9.</text>
</comment>
<dbReference type="InterPro" id="IPR010139">
    <property type="entry name" value="Imidazole-glycPsynth_HisH"/>
</dbReference>
<dbReference type="FunFam" id="3.40.50.880:FF:000009">
    <property type="entry name" value="Imidazole glycerol phosphate synthase subunit HisH"/>
    <property type="match status" value="1"/>
</dbReference>
<keyword evidence="15" id="KW-0808">Transferase</keyword>
<dbReference type="AlphaFoldDB" id="A0A1T4V7S3"/>
<dbReference type="RefSeq" id="WP_078928525.1">
    <property type="nucleotide sequence ID" value="NZ_FUXX01000013.1"/>
</dbReference>
<evidence type="ECO:0000256" key="10">
    <source>
        <dbReference type="ARBA" id="ARBA00047838"/>
    </source>
</evidence>
<dbReference type="GO" id="GO:0004359">
    <property type="term" value="F:glutaminase activity"/>
    <property type="evidence" value="ECO:0007669"/>
    <property type="project" value="UniProtKB-EC"/>
</dbReference>
<dbReference type="Pfam" id="PF00117">
    <property type="entry name" value="GATase"/>
    <property type="match status" value="1"/>
</dbReference>
<organism evidence="15 16">
    <name type="scientific">Succinivibrio dextrinosolvens DSM 3072</name>
    <dbReference type="NCBI Taxonomy" id="1123324"/>
    <lineage>
        <taxon>Bacteria</taxon>
        <taxon>Pseudomonadati</taxon>
        <taxon>Pseudomonadota</taxon>
        <taxon>Gammaproteobacteria</taxon>
        <taxon>Aeromonadales</taxon>
        <taxon>Succinivibrionaceae</taxon>
        <taxon>Succinivibrio</taxon>
    </lineage>
</organism>
<evidence type="ECO:0000256" key="2">
    <source>
        <dbReference type="ARBA" id="ARBA00005091"/>
    </source>
</evidence>
<comment type="catalytic activity">
    <reaction evidence="11 12">
        <text>L-glutamine + H2O = L-glutamate + NH4(+)</text>
        <dbReference type="Rhea" id="RHEA:15889"/>
        <dbReference type="ChEBI" id="CHEBI:15377"/>
        <dbReference type="ChEBI" id="CHEBI:28938"/>
        <dbReference type="ChEBI" id="CHEBI:29985"/>
        <dbReference type="ChEBI" id="CHEBI:58359"/>
        <dbReference type="EC" id="3.5.1.2"/>
    </reaction>
</comment>
<comment type="subunit">
    <text evidence="3 12">Heterodimer of HisH and HisF.</text>
</comment>
<accession>A0A1T4V7S3</accession>
<dbReference type="GO" id="GO:0000105">
    <property type="term" value="P:L-histidine biosynthetic process"/>
    <property type="evidence" value="ECO:0007669"/>
    <property type="project" value="UniProtKB-UniRule"/>
</dbReference>
<comment type="function">
    <text evidence="12">IGPS catalyzes the conversion of PRFAR and glutamine to IGP, AICAR and glutamate. The HisH subunit catalyzes the hydrolysis of glutamine to glutamate and ammonia as part of the synthesis of IGP and AICAR. The resulting ammonia molecule is channeled to the active site of HisF.</text>
</comment>
<comment type="subcellular location">
    <subcellularLocation>
        <location evidence="1 12">Cytoplasm</location>
    </subcellularLocation>
</comment>
<evidence type="ECO:0000256" key="8">
    <source>
        <dbReference type="ARBA" id="ARBA00023102"/>
    </source>
</evidence>
<comment type="catalytic activity">
    <reaction evidence="10 12">
        <text>5-[(5-phospho-1-deoxy-D-ribulos-1-ylimino)methylamino]-1-(5-phospho-beta-D-ribosyl)imidazole-4-carboxamide + L-glutamine = D-erythro-1-(imidazol-4-yl)glycerol 3-phosphate + 5-amino-1-(5-phospho-beta-D-ribosyl)imidazole-4-carboxamide + L-glutamate + H(+)</text>
        <dbReference type="Rhea" id="RHEA:24793"/>
        <dbReference type="ChEBI" id="CHEBI:15378"/>
        <dbReference type="ChEBI" id="CHEBI:29985"/>
        <dbReference type="ChEBI" id="CHEBI:58278"/>
        <dbReference type="ChEBI" id="CHEBI:58359"/>
        <dbReference type="ChEBI" id="CHEBI:58475"/>
        <dbReference type="ChEBI" id="CHEBI:58525"/>
        <dbReference type="EC" id="4.3.2.10"/>
    </reaction>
</comment>
<evidence type="ECO:0000256" key="13">
    <source>
        <dbReference type="PIRSR" id="PIRSR000495-1"/>
    </source>
</evidence>
<evidence type="ECO:0000313" key="15">
    <source>
        <dbReference type="EMBL" id="SKA61035.1"/>
    </source>
</evidence>
<keyword evidence="6 12" id="KW-0378">Hydrolase</keyword>
<evidence type="ECO:0000259" key="14">
    <source>
        <dbReference type="Pfam" id="PF00117"/>
    </source>
</evidence>
<dbReference type="PROSITE" id="PS51273">
    <property type="entry name" value="GATASE_TYPE_1"/>
    <property type="match status" value="1"/>
</dbReference>
<name>A0A1T4V7S3_9GAMM</name>
<keyword evidence="4 12" id="KW-0963">Cytoplasm</keyword>
<dbReference type="STRING" id="83771.SAMN02910357_00189"/>
<dbReference type="GO" id="GO:0016829">
    <property type="term" value="F:lyase activity"/>
    <property type="evidence" value="ECO:0007669"/>
    <property type="project" value="UniProtKB-KW"/>
</dbReference>
<dbReference type="NCBIfam" id="TIGR01855">
    <property type="entry name" value="IMP_synth_hisH"/>
    <property type="match status" value="1"/>
</dbReference>
<keyword evidence="16" id="KW-1185">Reference proteome</keyword>
<evidence type="ECO:0000256" key="1">
    <source>
        <dbReference type="ARBA" id="ARBA00004496"/>
    </source>
</evidence>
<evidence type="ECO:0000313" key="16">
    <source>
        <dbReference type="Proteomes" id="UP000242432"/>
    </source>
</evidence>
<dbReference type="PIRSF" id="PIRSF000495">
    <property type="entry name" value="Amidotransf_hisH"/>
    <property type="match status" value="1"/>
</dbReference>
<dbReference type="EC" id="3.5.1.2" evidence="12"/>
<dbReference type="PANTHER" id="PTHR42701:SF1">
    <property type="entry name" value="IMIDAZOLE GLYCEROL PHOSPHATE SYNTHASE SUBUNIT HISH"/>
    <property type="match status" value="1"/>
</dbReference>
<gene>
    <name evidence="12" type="primary">hisH</name>
    <name evidence="15" type="ORF">SAMN02745213_01003</name>
</gene>
<evidence type="ECO:0000256" key="6">
    <source>
        <dbReference type="ARBA" id="ARBA00022801"/>
    </source>
</evidence>
<evidence type="ECO:0000256" key="3">
    <source>
        <dbReference type="ARBA" id="ARBA00011152"/>
    </source>
</evidence>
<keyword evidence="7 12" id="KW-0315">Glutamine amidotransferase</keyword>
<feature type="active site" evidence="12 13">
    <location>
        <position position="184"/>
    </location>
</feature>
<dbReference type="CDD" id="cd01748">
    <property type="entry name" value="GATase1_IGP_Synthase"/>
    <property type="match status" value="1"/>
</dbReference>
<sequence>MKISIIDTGSANLNSVVQAFKRIGYEAVVSSEIADFEKADRLVLPGVGTASAVMDGINKYKLRDFILETKKPLLGICLGMQIQATDSEEVPLGQDSVIDCLDIVKSRVVKLKCDGLRLPHMGWNTVSHTDHPLFADIKQDAYFYFDHSFAMQTGDYTIGKTTYGTEFSSAIAKDNFMGVQFHPEKSSAAGEQLLTNFIKNF</sequence>
<keyword evidence="5 12" id="KW-0028">Amino-acid biosynthesis</keyword>
<dbReference type="EC" id="4.3.2.10" evidence="12"/>
<evidence type="ECO:0000256" key="5">
    <source>
        <dbReference type="ARBA" id="ARBA00022605"/>
    </source>
</evidence>
<dbReference type="Gene3D" id="3.40.50.880">
    <property type="match status" value="1"/>
</dbReference>
<dbReference type="PANTHER" id="PTHR42701">
    <property type="entry name" value="IMIDAZOLE GLYCEROL PHOSPHATE SYNTHASE SUBUNIT HISH"/>
    <property type="match status" value="1"/>
</dbReference>
<dbReference type="SUPFAM" id="SSF52317">
    <property type="entry name" value="Class I glutamine amidotransferase-like"/>
    <property type="match status" value="1"/>
</dbReference>
<dbReference type="HAMAP" id="MF_00278">
    <property type="entry name" value="HisH"/>
    <property type="match status" value="1"/>
</dbReference>
<keyword evidence="8 12" id="KW-0368">Histidine biosynthesis</keyword>
<dbReference type="InterPro" id="IPR017926">
    <property type="entry name" value="GATASE"/>
</dbReference>
<dbReference type="EMBL" id="FUXX01000013">
    <property type="protein sequence ID" value="SKA61035.1"/>
    <property type="molecule type" value="Genomic_DNA"/>
</dbReference>
<reference evidence="16" key="1">
    <citation type="submission" date="2017-02" db="EMBL/GenBank/DDBJ databases">
        <authorList>
            <person name="Varghese N."/>
            <person name="Submissions S."/>
        </authorList>
    </citation>
    <scope>NUCLEOTIDE SEQUENCE [LARGE SCALE GENOMIC DNA]</scope>
    <source>
        <strain evidence="16">DSM 3072</strain>
    </source>
</reference>
<dbReference type="Proteomes" id="UP000242432">
    <property type="component" value="Unassembled WGS sequence"/>
</dbReference>
<dbReference type="GO" id="GO:0000107">
    <property type="term" value="F:imidazoleglycerol-phosphate synthase activity"/>
    <property type="evidence" value="ECO:0007669"/>
    <property type="project" value="UniProtKB-UniRule"/>
</dbReference>
<keyword evidence="9 12" id="KW-0456">Lyase</keyword>